<evidence type="ECO:0000259" key="3">
    <source>
        <dbReference type="Pfam" id="PF24054"/>
    </source>
</evidence>
<evidence type="ECO:0000313" key="4">
    <source>
        <dbReference type="EMBL" id="OCT49893.1"/>
    </source>
</evidence>
<feature type="compositionally biased region" description="Polar residues" evidence="1">
    <location>
        <begin position="1033"/>
        <end position="1042"/>
    </location>
</feature>
<feature type="compositionally biased region" description="Polar residues" evidence="1">
    <location>
        <begin position="603"/>
        <end position="614"/>
    </location>
</feature>
<feature type="compositionally biased region" description="Basic and acidic residues" evidence="1">
    <location>
        <begin position="642"/>
        <end position="664"/>
    </location>
</feature>
<dbReference type="Pfam" id="PF23086">
    <property type="entry name" value="Tudor_Coilin"/>
    <property type="match status" value="1"/>
</dbReference>
<feature type="region of interest" description="Disordered" evidence="1">
    <location>
        <begin position="270"/>
        <end position="494"/>
    </location>
</feature>
<feature type="domain" description="DUF7357" evidence="3">
    <location>
        <begin position="1"/>
        <end position="145"/>
    </location>
</feature>
<comment type="caution">
    <text evidence="4">The sequence shown here is derived from an EMBL/GenBank/DDBJ whole genome shotgun (WGS) entry which is preliminary data.</text>
</comment>
<feature type="compositionally biased region" description="Basic and acidic residues" evidence="1">
    <location>
        <begin position="341"/>
        <end position="351"/>
    </location>
</feature>
<dbReference type="eggNOG" id="ENOG502SF1H">
    <property type="taxonomic scope" value="Eukaryota"/>
</dbReference>
<feature type="compositionally biased region" description="Polar residues" evidence="1">
    <location>
        <begin position="1062"/>
        <end position="1076"/>
    </location>
</feature>
<evidence type="ECO:0000259" key="2">
    <source>
        <dbReference type="Pfam" id="PF23086"/>
    </source>
</evidence>
<feature type="compositionally biased region" description="Polar residues" evidence="1">
    <location>
        <begin position="1311"/>
        <end position="1328"/>
    </location>
</feature>
<feature type="region of interest" description="Disordered" evidence="1">
    <location>
        <begin position="551"/>
        <end position="625"/>
    </location>
</feature>
<feature type="compositionally biased region" description="Low complexity" evidence="1">
    <location>
        <begin position="1006"/>
        <end position="1018"/>
    </location>
</feature>
<evidence type="ECO:0000313" key="5">
    <source>
        <dbReference type="Proteomes" id="UP000094526"/>
    </source>
</evidence>
<feature type="region of interest" description="Disordered" evidence="1">
    <location>
        <begin position="642"/>
        <end position="683"/>
    </location>
</feature>
<feature type="domain" description="Coilin tudor" evidence="2">
    <location>
        <begin position="785"/>
        <end position="893"/>
    </location>
</feature>
<feature type="compositionally biased region" description="Acidic residues" evidence="1">
    <location>
        <begin position="187"/>
        <end position="206"/>
    </location>
</feature>
<evidence type="ECO:0000256" key="1">
    <source>
        <dbReference type="SAM" id="MobiDB-lite"/>
    </source>
</evidence>
<feature type="compositionally biased region" description="Basic and acidic residues" evidence="1">
    <location>
        <begin position="278"/>
        <end position="294"/>
    </location>
</feature>
<name>A0A1C1CN36_9EURO</name>
<feature type="region of interest" description="Disordered" evidence="1">
    <location>
        <begin position="219"/>
        <end position="238"/>
    </location>
</feature>
<feature type="compositionally biased region" description="Polar residues" evidence="1">
    <location>
        <begin position="1187"/>
        <end position="1204"/>
    </location>
</feature>
<dbReference type="STRING" id="86049.A0A1C1CN36"/>
<dbReference type="AlphaFoldDB" id="A0A1C1CN36"/>
<proteinExistence type="predicted"/>
<dbReference type="Proteomes" id="UP000094526">
    <property type="component" value="Unassembled WGS sequence"/>
</dbReference>
<feature type="compositionally biased region" description="Basic and acidic residues" evidence="1">
    <location>
        <begin position="169"/>
        <end position="178"/>
    </location>
</feature>
<feature type="compositionally biased region" description="Polar residues" evidence="1">
    <location>
        <begin position="1159"/>
        <end position="1168"/>
    </location>
</feature>
<feature type="region of interest" description="Disordered" evidence="1">
    <location>
        <begin position="989"/>
        <end position="1396"/>
    </location>
</feature>
<protein>
    <submittedName>
        <fullName evidence="4">Uncharacterized protein</fullName>
    </submittedName>
</protein>
<feature type="compositionally biased region" description="Low complexity" evidence="1">
    <location>
        <begin position="362"/>
        <end position="372"/>
    </location>
</feature>
<feature type="compositionally biased region" description="Polar residues" evidence="1">
    <location>
        <begin position="1295"/>
        <end position="1304"/>
    </location>
</feature>
<keyword evidence="5" id="KW-1185">Reference proteome</keyword>
<feature type="compositionally biased region" description="Acidic residues" evidence="1">
    <location>
        <begin position="1044"/>
        <end position="1055"/>
    </location>
</feature>
<sequence>MRLRLLIQRHALPPVPIIFTTGIGPASRTKSRSATVADLLLDVNEIVPLESADGEWGLEDYAVEIAAKAGQELAYECLHFQTIESVLRENDEVIVRALSNEDIRVRRLGKRHQITADGRHLIDGVPFGKQWLREIQRPDILIPSRKRRRLLVGEDSTLDAEVDLRRILPAGREDEDHPGALVRFMDNDEDEDEEDDDDYVDSEEAGAQEPRRRITLREEFDDADVDSEDEPELDGEAEAADLSSEVAQLLEDAAEVERASHLAIANQVLENQLKRKRPIEDDGEHEHELEKETFDGFSTGGARSSRMVNGTADVDTNGVSDEESDQDDGSDSILDEIAAEQEGRRMKNIREDEQDDSDDSDVTSATDTSSSDSDVDSLMDEIAMQQAKRRALNLITSSETGVDEDETSSSSSDTDGDDEVSDTPSNSGSDSDSDDTSESGSVSSSESQSESEEESLETNRKEVKVPELPATTATSGGIPFEGTRRTHMNNNRAKRRNRLKALKQQGLLPPHADFKALAEYDSKLAREELEGQQQEQQRAIVTNEKDVVVNEDASLVNRDDEMSTDEAVAEHNKENVNPRISDGAAPRDDTPAERVSAVPELPETSQIDSPSIMEQNPKRSRLDVASSRRLILGSLGVRAPRTAEERQKAVEKLSQDIRQPRHPEEEDIRTVSQTLQSTTSAEHDDSWMEKLIISAVECEEPGGVLPPPPFPFQQGWARSNKNKRKMRDQSQFYQGRNGHRQQEDERVAAPDVATLNYDDDPVEKEGTEASAMVNRDADELPTEKELDSLPALEQEQVLPGATIAYQELHVDASTNYQPAVSPYRIGRVSHVDGDGVVHLQLEKGSFGSQNPQIDKVTGERVYGKFELVEEDAEEDDGIRDISYSSMIRPKLLKPSSKASLVQVQDSSNMVGLRGGEAAIPSLDDDEVVVPESAEQEQEIETQIRLEMQASIETGANEQPVMAAETIDTPRKREINGIIKDAGFESALDEQLLQPIMNPAADDSENAQGQDDTGGQAQGKYAHRFRTRSPRVIITSSDQQPSSAVDDELNFEDDPTDAGVSSIPATSSPYTPTQTTVEYPHISQMDIDSSAPVRTTNSSSHQDAQKLSPAVEVDLSFTDAGREKAREEQVADRDDGLDGDEDVSEVTRRKYSSLPLESENPISAQTDSSGPGEHEIEQSPLPQVVSDLISSQTMNPDNEGSSVPQDSFLDGLGYDGNDSSYHDSGLNEDSDLPSLSDFRSSRRSSRRTSTRSTKKNSVSPLPPRPARKSLRSSNASGRKIRDPTPPSGLELPPSSQPEFKQSQSQREPRLSQIPTNSQVVVDLTFSSDPLSPIESSVKDQDDGESDFTLRRRKNRKSDDSGASRKTGLRGAKQVPQDSGIGKRTLLTRKRDSDPKYY</sequence>
<dbReference type="EMBL" id="LGRB01000010">
    <property type="protein sequence ID" value="OCT49893.1"/>
    <property type="molecule type" value="Genomic_DNA"/>
</dbReference>
<dbReference type="Pfam" id="PF24054">
    <property type="entry name" value="DUF7357"/>
    <property type="match status" value="1"/>
</dbReference>
<dbReference type="InterPro" id="IPR055781">
    <property type="entry name" value="DUF7357"/>
</dbReference>
<feature type="compositionally biased region" description="Basic and acidic residues" evidence="1">
    <location>
        <begin position="1119"/>
        <end position="1135"/>
    </location>
</feature>
<feature type="compositionally biased region" description="Acidic residues" evidence="1">
    <location>
        <begin position="352"/>
        <end position="361"/>
    </location>
</feature>
<feature type="region of interest" description="Disordered" evidence="1">
    <location>
        <begin position="169"/>
        <end position="212"/>
    </location>
</feature>
<accession>A0A1C1CN36</accession>
<dbReference type="VEuPathDB" id="FungiDB:G647_08810"/>
<dbReference type="OrthoDB" id="3365616at2759"/>
<feature type="region of interest" description="Disordered" evidence="1">
    <location>
        <begin position="699"/>
        <end position="727"/>
    </location>
</feature>
<gene>
    <name evidence="4" type="ORF">CLCR_06558</name>
</gene>
<dbReference type="InterPro" id="IPR056398">
    <property type="entry name" value="Tudor_Coilin"/>
</dbReference>
<feature type="compositionally biased region" description="Acidic residues" evidence="1">
    <location>
        <begin position="320"/>
        <end position="339"/>
    </location>
</feature>
<feature type="compositionally biased region" description="Basic residues" evidence="1">
    <location>
        <begin position="1240"/>
        <end position="1253"/>
    </location>
</feature>
<feature type="compositionally biased region" description="Polar residues" evidence="1">
    <location>
        <begin position="670"/>
        <end position="680"/>
    </location>
</feature>
<reference evidence="5" key="1">
    <citation type="submission" date="2015-07" db="EMBL/GenBank/DDBJ databases">
        <authorList>
            <person name="Teixeira M.M."/>
            <person name="Souza R.C."/>
            <person name="Almeida L.G."/>
            <person name="Vicente V.A."/>
            <person name="de Hoog S."/>
            <person name="Bocca A.L."/>
            <person name="de Almeida S.R."/>
            <person name="Vasconcelos A.T."/>
            <person name="Felipe M.S."/>
        </authorList>
    </citation>
    <scope>NUCLEOTIDE SEQUENCE [LARGE SCALE GENOMIC DNA]</scope>
    <source>
        <strain evidence="5">KSF</strain>
    </source>
</reference>
<organism evidence="4 5">
    <name type="scientific">Cladophialophora carrionii</name>
    <dbReference type="NCBI Taxonomy" id="86049"/>
    <lineage>
        <taxon>Eukaryota</taxon>
        <taxon>Fungi</taxon>
        <taxon>Dikarya</taxon>
        <taxon>Ascomycota</taxon>
        <taxon>Pezizomycotina</taxon>
        <taxon>Eurotiomycetes</taxon>
        <taxon>Chaetothyriomycetidae</taxon>
        <taxon>Chaetothyriales</taxon>
        <taxon>Herpotrichiellaceae</taxon>
        <taxon>Cladophialophora</taxon>
    </lineage>
</organism>
<dbReference type="VEuPathDB" id="FungiDB:CLCR_06558"/>
<feature type="compositionally biased region" description="Low complexity" evidence="1">
    <location>
        <begin position="438"/>
        <end position="448"/>
    </location>
</feature>
<feature type="compositionally biased region" description="Polar residues" evidence="1">
    <location>
        <begin position="1091"/>
        <end position="1101"/>
    </location>
</feature>
<feature type="compositionally biased region" description="Basic and acidic residues" evidence="1">
    <location>
        <begin position="1387"/>
        <end position="1396"/>
    </location>
</feature>